<dbReference type="SMART" id="SM00487">
    <property type="entry name" value="DEXDc"/>
    <property type="match status" value="1"/>
</dbReference>
<gene>
    <name evidence="3" type="ORF">ACFWOQ_24120</name>
</gene>
<evidence type="ECO:0000256" key="1">
    <source>
        <dbReference type="ARBA" id="ARBA00022801"/>
    </source>
</evidence>
<dbReference type="RefSeq" id="WP_382775725.1">
    <property type="nucleotide sequence ID" value="NZ_JBHXKZ010000021.1"/>
</dbReference>
<dbReference type="Gene3D" id="3.40.50.10810">
    <property type="entry name" value="Tandem AAA-ATPase domain"/>
    <property type="match status" value="1"/>
</dbReference>
<dbReference type="EC" id="3.6.4.-" evidence="3"/>
<evidence type="ECO:0000313" key="3">
    <source>
        <dbReference type="EMBL" id="MFD4825657.1"/>
    </source>
</evidence>
<keyword evidence="3" id="KW-0547">Nucleotide-binding</keyword>
<dbReference type="GO" id="GO:0004386">
    <property type="term" value="F:helicase activity"/>
    <property type="evidence" value="ECO:0007669"/>
    <property type="project" value="UniProtKB-KW"/>
</dbReference>
<dbReference type="Pfam" id="PF00271">
    <property type="entry name" value="Helicase_C"/>
    <property type="match status" value="1"/>
</dbReference>
<dbReference type="GO" id="GO:0016787">
    <property type="term" value="F:hydrolase activity"/>
    <property type="evidence" value="ECO:0007669"/>
    <property type="project" value="UniProtKB-KW"/>
</dbReference>
<dbReference type="PANTHER" id="PTHR10799">
    <property type="entry name" value="SNF2/RAD54 HELICASE FAMILY"/>
    <property type="match status" value="1"/>
</dbReference>
<dbReference type="Proteomes" id="UP001598352">
    <property type="component" value="Unassembled WGS sequence"/>
</dbReference>
<dbReference type="InterPro" id="IPR049730">
    <property type="entry name" value="SNF2/RAD54-like_C"/>
</dbReference>
<dbReference type="SMART" id="SM00490">
    <property type="entry name" value="HELICc"/>
    <property type="match status" value="1"/>
</dbReference>
<evidence type="ECO:0000259" key="2">
    <source>
        <dbReference type="PROSITE" id="PS51192"/>
    </source>
</evidence>
<dbReference type="CDD" id="cd18793">
    <property type="entry name" value="SF2_C_SNF"/>
    <property type="match status" value="1"/>
</dbReference>
<dbReference type="Pfam" id="PF00176">
    <property type="entry name" value="SNF2-rel_dom"/>
    <property type="match status" value="1"/>
</dbReference>
<accession>A0ABW6F6D1</accession>
<organism evidence="3 4">
    <name type="scientific">Streptomyces rubiginosohelvolus</name>
    <dbReference type="NCBI Taxonomy" id="67362"/>
    <lineage>
        <taxon>Bacteria</taxon>
        <taxon>Bacillati</taxon>
        <taxon>Actinomycetota</taxon>
        <taxon>Actinomycetes</taxon>
        <taxon>Kitasatosporales</taxon>
        <taxon>Streptomycetaceae</taxon>
        <taxon>Streptomyces</taxon>
    </lineage>
</organism>
<sequence length="626" mass="69092">MIYAELYGVPRPVVVLEKRADTGPGAWASIQETLARGIVGGASDRTEVRVEVFLAELHVIGAVRKRYSERLALGPMLKEQVQALLSDQRQRQAALDNPDAVDTAVDLKELLARAGFIRSLKSFQMENLARIVRLPHAADFSVPGAGKTTVALANHAVARARGQVEQMLVIAPLAAFAAWKEEVTACLDPAPRLTVHQGVGSLVPQSTRILLTNYNRAANDYDRIRDFVARRPTQVVLDEAHRIKRGSDGVHGRAVLDLAYAARRRDVLTGTPAPQGAHDLVAPIRFLYPGQDRKILPGSAYNERNGRDEDVVRDTGAAIAKYFVRTPKARLQLPRTEIVVESAETRPIQKAIYEALLGRYRGEFGLATKDRRDFDRLGRIVMYLLEAATNPGLLVAGSDKDDETGFAHPPLQVASDEPLMRLLNSYQTHEVPWKYDRVREIVAYEAARGQKVLVWSTFVRNLKILRGFLGEYEPAVVHGGVPTADGASAGAVTREDEFDRFRNDPGCQVLLANPAACGEGISLQHWCHHAVYLDRTFNAGHYLQSQDRIHRIGLAEGTLTKFTLLLSRDTIDETVDGRLRDKIEAMAKLMNDPGLVRVSLPEPDEQVGGSAAADDDMQIVAAMLRR</sequence>
<proteinExistence type="predicted"/>
<reference evidence="3 4" key="1">
    <citation type="submission" date="2024-09" db="EMBL/GenBank/DDBJ databases">
        <title>The Natural Products Discovery Center: Release of the First 8490 Sequenced Strains for Exploring Actinobacteria Biosynthetic Diversity.</title>
        <authorList>
            <person name="Kalkreuter E."/>
            <person name="Kautsar S.A."/>
            <person name="Yang D."/>
            <person name="Bader C.D."/>
            <person name="Teijaro C.N."/>
            <person name="Fluegel L."/>
            <person name="Davis C.M."/>
            <person name="Simpson J.R."/>
            <person name="Lauterbach L."/>
            <person name="Steele A.D."/>
            <person name="Gui C."/>
            <person name="Meng S."/>
            <person name="Li G."/>
            <person name="Viehrig K."/>
            <person name="Ye F."/>
            <person name="Su P."/>
            <person name="Kiefer A.F."/>
            <person name="Nichols A."/>
            <person name="Cepeda A.J."/>
            <person name="Yan W."/>
            <person name="Fan B."/>
            <person name="Jiang Y."/>
            <person name="Adhikari A."/>
            <person name="Zheng C.-J."/>
            <person name="Schuster L."/>
            <person name="Cowan T.M."/>
            <person name="Smanski M.J."/>
            <person name="Chevrette M.G."/>
            <person name="De Carvalho L.P.S."/>
            <person name="Shen B."/>
        </authorList>
    </citation>
    <scope>NUCLEOTIDE SEQUENCE [LARGE SCALE GENOMIC DNA]</scope>
    <source>
        <strain evidence="3 4">NPDC058428</strain>
    </source>
</reference>
<dbReference type="SUPFAM" id="SSF52540">
    <property type="entry name" value="P-loop containing nucleoside triphosphate hydrolases"/>
    <property type="match status" value="2"/>
</dbReference>
<comment type="caution">
    <text evidence="3">The sequence shown here is derived from an EMBL/GenBank/DDBJ whole genome shotgun (WGS) entry which is preliminary data.</text>
</comment>
<keyword evidence="4" id="KW-1185">Reference proteome</keyword>
<dbReference type="InterPro" id="IPR027417">
    <property type="entry name" value="P-loop_NTPase"/>
</dbReference>
<protein>
    <submittedName>
        <fullName evidence="3">DEAD/DEAH box helicase</fullName>
        <ecNumber evidence="3">3.6.4.-</ecNumber>
    </submittedName>
</protein>
<dbReference type="EMBL" id="JBHXKZ010000021">
    <property type="protein sequence ID" value="MFD4825657.1"/>
    <property type="molecule type" value="Genomic_DNA"/>
</dbReference>
<feature type="domain" description="Helicase ATP-binding" evidence="2">
    <location>
        <begin position="128"/>
        <end position="290"/>
    </location>
</feature>
<keyword evidence="1 3" id="KW-0378">Hydrolase</keyword>
<dbReference type="InterPro" id="IPR000330">
    <property type="entry name" value="SNF2_N"/>
</dbReference>
<keyword evidence="3" id="KW-0347">Helicase</keyword>
<evidence type="ECO:0000313" key="4">
    <source>
        <dbReference type="Proteomes" id="UP001598352"/>
    </source>
</evidence>
<dbReference type="Gene3D" id="3.40.50.300">
    <property type="entry name" value="P-loop containing nucleotide triphosphate hydrolases"/>
    <property type="match status" value="1"/>
</dbReference>
<dbReference type="InterPro" id="IPR014001">
    <property type="entry name" value="Helicase_ATP-bd"/>
</dbReference>
<keyword evidence="3" id="KW-0067">ATP-binding</keyword>
<name>A0ABW6F6D1_9ACTN</name>
<dbReference type="InterPro" id="IPR038718">
    <property type="entry name" value="SNF2-like_sf"/>
</dbReference>
<dbReference type="InterPro" id="IPR001650">
    <property type="entry name" value="Helicase_C-like"/>
</dbReference>
<dbReference type="PROSITE" id="PS51192">
    <property type="entry name" value="HELICASE_ATP_BIND_1"/>
    <property type="match status" value="1"/>
</dbReference>